<accession>A0A8B6HQL3</accession>
<dbReference type="Gene3D" id="2.120.10.30">
    <property type="entry name" value="TolB, C-terminal domain"/>
    <property type="match status" value="1"/>
</dbReference>
<dbReference type="OrthoDB" id="6178261at2759"/>
<dbReference type="InterPro" id="IPR011042">
    <property type="entry name" value="6-blade_b-propeller_TolB-like"/>
</dbReference>
<organism evidence="1 2">
    <name type="scientific">Mytilus galloprovincialis</name>
    <name type="common">Mediterranean mussel</name>
    <dbReference type="NCBI Taxonomy" id="29158"/>
    <lineage>
        <taxon>Eukaryota</taxon>
        <taxon>Metazoa</taxon>
        <taxon>Spiralia</taxon>
        <taxon>Lophotrochozoa</taxon>
        <taxon>Mollusca</taxon>
        <taxon>Bivalvia</taxon>
        <taxon>Autobranchia</taxon>
        <taxon>Pteriomorphia</taxon>
        <taxon>Mytilida</taxon>
        <taxon>Mytiloidea</taxon>
        <taxon>Mytilidae</taxon>
        <taxon>Mytilinae</taxon>
        <taxon>Mytilus</taxon>
    </lineage>
</organism>
<gene>
    <name evidence="1" type="ORF">MGAL_10B010787</name>
</gene>
<keyword evidence="2" id="KW-1185">Reference proteome</keyword>
<dbReference type="AlphaFoldDB" id="A0A8B6HQL3"/>
<name>A0A8B6HQL3_MYTGA</name>
<reference evidence="1" key="1">
    <citation type="submission" date="2018-11" db="EMBL/GenBank/DDBJ databases">
        <authorList>
            <person name="Alioto T."/>
            <person name="Alioto T."/>
        </authorList>
    </citation>
    <scope>NUCLEOTIDE SEQUENCE</scope>
</reference>
<evidence type="ECO:0000313" key="2">
    <source>
        <dbReference type="Proteomes" id="UP000596742"/>
    </source>
</evidence>
<proteinExistence type="predicted"/>
<sequence>MENICQGTVTIEKEHMQVSTVLDIDQQGYDNAHARPQSNQKRLCLVNSFKTSEIDGGVNIHCGCIIPGNRLLLANSYYENIYVCDLDGSNVKSIELQYNPCSIALYDNNKALVSSHRRFVQTIDLDTLEPGSNISVGLECTVITSVHGNICVRGSNSSLSVVDIGANEVYYDNDDKVFVTTSNWKERVFYDSPELKGLMGIAVGDENDVYVSSVDLNAIYKISRDGQKHDIVLNDEDGINVPMGLSYNDVTKELMVINEEGLSMIMIYKMQ</sequence>
<protein>
    <submittedName>
        <fullName evidence="1">Uncharacterized protein</fullName>
    </submittedName>
</protein>
<evidence type="ECO:0000313" key="1">
    <source>
        <dbReference type="EMBL" id="VDI83338.1"/>
    </source>
</evidence>
<comment type="caution">
    <text evidence="1">The sequence shown here is derived from an EMBL/GenBank/DDBJ whole genome shotgun (WGS) entry which is preliminary data.</text>
</comment>
<dbReference type="SUPFAM" id="SSF63829">
    <property type="entry name" value="Calcium-dependent phosphotriesterase"/>
    <property type="match status" value="1"/>
</dbReference>
<dbReference type="Proteomes" id="UP000596742">
    <property type="component" value="Unassembled WGS sequence"/>
</dbReference>
<dbReference type="EMBL" id="UYJE01010455">
    <property type="protein sequence ID" value="VDI83338.1"/>
    <property type="molecule type" value="Genomic_DNA"/>
</dbReference>